<dbReference type="Proteomes" id="UP000317778">
    <property type="component" value="Unassembled WGS sequence"/>
</dbReference>
<dbReference type="PANTHER" id="PTHR45586">
    <property type="entry name" value="TPR REPEAT-CONTAINING PROTEIN PA4667"/>
    <property type="match status" value="1"/>
</dbReference>
<evidence type="ECO:0000256" key="1">
    <source>
        <dbReference type="ARBA" id="ARBA00022737"/>
    </source>
</evidence>
<evidence type="ECO:0000256" key="3">
    <source>
        <dbReference type="SAM" id="Phobius"/>
    </source>
</evidence>
<keyword evidence="3" id="KW-0472">Membrane</keyword>
<keyword evidence="3" id="KW-1133">Transmembrane helix</keyword>
<organism evidence="4 5">
    <name type="scientific">candidate division TA06 bacterium B3_TA06</name>
    <dbReference type="NCBI Taxonomy" id="2012487"/>
    <lineage>
        <taxon>Bacteria</taxon>
        <taxon>Bacteria division TA06</taxon>
    </lineage>
</organism>
<dbReference type="AlphaFoldDB" id="A0A532VB55"/>
<name>A0A532VB55_UNCT6</name>
<dbReference type="Gene3D" id="1.25.40.10">
    <property type="entry name" value="Tetratricopeptide repeat domain"/>
    <property type="match status" value="2"/>
</dbReference>
<keyword evidence="1" id="KW-0677">Repeat</keyword>
<dbReference type="SUPFAM" id="SSF48452">
    <property type="entry name" value="TPR-like"/>
    <property type="match status" value="2"/>
</dbReference>
<comment type="caution">
    <text evidence="4">The sequence shown here is derived from an EMBL/GenBank/DDBJ whole genome shotgun (WGS) entry which is preliminary data.</text>
</comment>
<dbReference type="Pfam" id="PF14559">
    <property type="entry name" value="TPR_19"/>
    <property type="match status" value="1"/>
</dbReference>
<dbReference type="InterPro" id="IPR011990">
    <property type="entry name" value="TPR-like_helical_dom_sf"/>
</dbReference>
<reference evidence="4 5" key="1">
    <citation type="submission" date="2017-06" db="EMBL/GenBank/DDBJ databases">
        <title>Novel microbial phyla capable of carbon fixation and sulfur reduction in deep-sea sediments.</title>
        <authorList>
            <person name="Huang J."/>
            <person name="Baker B."/>
            <person name="Wang Y."/>
        </authorList>
    </citation>
    <scope>NUCLEOTIDE SEQUENCE [LARGE SCALE GENOMIC DNA]</scope>
    <source>
        <strain evidence="4">B3_TA06</strain>
    </source>
</reference>
<dbReference type="InterPro" id="IPR051012">
    <property type="entry name" value="CellSynth/LPSAsmb/PSIAsmb"/>
</dbReference>
<evidence type="ECO:0000256" key="2">
    <source>
        <dbReference type="ARBA" id="ARBA00022803"/>
    </source>
</evidence>
<sequence length="372" mass="42518">MTVFWIILVAVIILGIVILVVALRIRRSEPAGDNYQEALRALIDGRETEAIKRLRDTVMKDTDNVDAYIRLGRLMRQRGDAEKAAHIHQSLTVRPALKRSEELVIYDELVEDYLAMDRVEKSIGLLKELIKLSPKKLDYLRRLLAMLLTRKRTDEAAETLKQHKKLFSAKKETATWNAELARLQWEKGEDEKAADTLKQAQKLAKNHPYVFIVQIQHLAGKNDKTKARSLIDKFLKLYPEYADKVLGLTEQVYFDLGIYEKVVPLYEDLLKRYPDKYEVRLRLARLKAKEGAPDAAIELINEVLASCPGDMGFLLERTRLLLDQGNWEAARESFDKLSEQLVFMPSICASCGERLEATAWLCTSCGSPVCEP</sequence>
<feature type="transmembrane region" description="Helical" evidence="3">
    <location>
        <begin position="6"/>
        <end position="25"/>
    </location>
</feature>
<proteinExistence type="predicted"/>
<protein>
    <submittedName>
        <fullName evidence="4">Uncharacterized protein</fullName>
    </submittedName>
</protein>
<dbReference type="Pfam" id="PF13432">
    <property type="entry name" value="TPR_16"/>
    <property type="match status" value="1"/>
</dbReference>
<dbReference type="EMBL" id="NJBO01000001">
    <property type="protein sequence ID" value="TKJ44433.1"/>
    <property type="molecule type" value="Genomic_DNA"/>
</dbReference>
<keyword evidence="3" id="KW-0812">Transmembrane</keyword>
<dbReference type="PANTHER" id="PTHR45586:SF1">
    <property type="entry name" value="LIPOPOLYSACCHARIDE ASSEMBLY PROTEIN B"/>
    <property type="match status" value="1"/>
</dbReference>
<evidence type="ECO:0000313" key="5">
    <source>
        <dbReference type="Proteomes" id="UP000317778"/>
    </source>
</evidence>
<gene>
    <name evidence="4" type="ORF">CEE36_01440</name>
</gene>
<accession>A0A532VB55</accession>
<keyword evidence="2" id="KW-0802">TPR repeat</keyword>
<evidence type="ECO:0000313" key="4">
    <source>
        <dbReference type="EMBL" id="TKJ44433.1"/>
    </source>
</evidence>